<protein>
    <recommendedName>
        <fullName evidence="3">Secreted protein</fullName>
    </recommendedName>
</protein>
<keyword evidence="2" id="KW-1185">Reference proteome</keyword>
<reference evidence="1 2" key="1">
    <citation type="submission" date="2024-07" db="EMBL/GenBank/DDBJ databases">
        <title>Section-level genome sequencing and comparative genomics of Aspergillus sections Usti and Cavernicolus.</title>
        <authorList>
            <consortium name="Lawrence Berkeley National Laboratory"/>
            <person name="Nybo J.L."/>
            <person name="Vesth T.C."/>
            <person name="Theobald S."/>
            <person name="Frisvad J.C."/>
            <person name="Larsen T.O."/>
            <person name="Kjaerboelling I."/>
            <person name="Rothschild-Mancinelli K."/>
            <person name="Lyhne E.K."/>
            <person name="Kogle M.E."/>
            <person name="Barry K."/>
            <person name="Clum A."/>
            <person name="Na H."/>
            <person name="Ledsgaard L."/>
            <person name="Lin J."/>
            <person name="Lipzen A."/>
            <person name="Kuo A."/>
            <person name="Riley R."/>
            <person name="Mondo S."/>
            <person name="Labutti K."/>
            <person name="Haridas S."/>
            <person name="Pangalinan J."/>
            <person name="Salamov A.A."/>
            <person name="Simmons B.A."/>
            <person name="Magnuson J.K."/>
            <person name="Chen J."/>
            <person name="Drula E."/>
            <person name="Henrissat B."/>
            <person name="Wiebenga A."/>
            <person name="Lubbers R.J."/>
            <person name="Gomes A.C."/>
            <person name="Makela M.R."/>
            <person name="Stajich J."/>
            <person name="Grigoriev I.V."/>
            <person name="Mortensen U.H."/>
            <person name="De Vries R.P."/>
            <person name="Baker S.E."/>
            <person name="Andersen M.R."/>
        </authorList>
    </citation>
    <scope>NUCLEOTIDE SEQUENCE [LARGE SCALE GENOMIC DNA]</scope>
    <source>
        <strain evidence="1 2">CBS 588.65</strain>
    </source>
</reference>
<gene>
    <name evidence="1" type="ORF">BJX63DRAFT_275696</name>
</gene>
<organism evidence="1 2">
    <name type="scientific">Aspergillus granulosus</name>
    <dbReference type="NCBI Taxonomy" id="176169"/>
    <lineage>
        <taxon>Eukaryota</taxon>
        <taxon>Fungi</taxon>
        <taxon>Dikarya</taxon>
        <taxon>Ascomycota</taxon>
        <taxon>Pezizomycotina</taxon>
        <taxon>Eurotiomycetes</taxon>
        <taxon>Eurotiomycetidae</taxon>
        <taxon>Eurotiales</taxon>
        <taxon>Aspergillaceae</taxon>
        <taxon>Aspergillus</taxon>
        <taxon>Aspergillus subgen. Nidulantes</taxon>
    </lineage>
</organism>
<accession>A0ABR4H7T9</accession>
<proteinExistence type="predicted"/>
<evidence type="ECO:0000313" key="1">
    <source>
        <dbReference type="EMBL" id="KAL2811518.1"/>
    </source>
</evidence>
<dbReference type="Proteomes" id="UP001610334">
    <property type="component" value="Unassembled WGS sequence"/>
</dbReference>
<dbReference type="EMBL" id="JBFXLT010000057">
    <property type="protein sequence ID" value="KAL2811518.1"/>
    <property type="molecule type" value="Genomic_DNA"/>
</dbReference>
<evidence type="ECO:0000313" key="2">
    <source>
        <dbReference type="Proteomes" id="UP001610334"/>
    </source>
</evidence>
<evidence type="ECO:0008006" key="3">
    <source>
        <dbReference type="Google" id="ProtNLM"/>
    </source>
</evidence>
<name>A0ABR4H7T9_9EURO</name>
<sequence length="91" mass="9724">MHLGGLLLPGLPASVMTANANHVNEARRLTLSLPSLHHLNLPCEATAFFRDCILSFAASSSLCSTLFSESLFLRIALGSFASAAHHLSMVF</sequence>
<comment type="caution">
    <text evidence="1">The sequence shown here is derived from an EMBL/GenBank/DDBJ whole genome shotgun (WGS) entry which is preliminary data.</text>
</comment>